<evidence type="ECO:0000256" key="4">
    <source>
        <dbReference type="ARBA" id="ARBA00022475"/>
    </source>
</evidence>
<dbReference type="SMART" id="SM00387">
    <property type="entry name" value="HATPase_c"/>
    <property type="match status" value="1"/>
</dbReference>
<feature type="domain" description="Histidine kinase" evidence="11">
    <location>
        <begin position="214"/>
        <end position="419"/>
    </location>
</feature>
<evidence type="ECO:0000256" key="9">
    <source>
        <dbReference type="ARBA" id="ARBA00022840"/>
    </source>
</evidence>
<gene>
    <name evidence="13" type="ORF">JF50_16475</name>
</gene>
<name>A0A0C1Q8Z4_9GAMM</name>
<dbReference type="AlphaFoldDB" id="A0A0C1Q8Z4"/>
<dbReference type="Gene3D" id="3.30.565.10">
    <property type="entry name" value="Histidine kinase-like ATPase, C-terminal domain"/>
    <property type="match status" value="1"/>
</dbReference>
<proteinExistence type="predicted"/>
<dbReference type="CDD" id="cd00082">
    <property type="entry name" value="HisKA"/>
    <property type="match status" value="1"/>
</dbReference>
<comment type="subcellular location">
    <subcellularLocation>
        <location evidence="2">Cell membrane</location>
        <topology evidence="2">Multi-pass membrane protein</topology>
    </subcellularLocation>
</comment>
<keyword evidence="4" id="KW-1003">Cell membrane</keyword>
<dbReference type="InterPro" id="IPR005467">
    <property type="entry name" value="His_kinase_dom"/>
</dbReference>
<evidence type="ECO:0000259" key="12">
    <source>
        <dbReference type="PROSITE" id="PS50885"/>
    </source>
</evidence>
<sequence length="419" mass="47265">MWRFVIALVSVLIIASIALGQIFDVLYSSEESAQSDVSEQLALALPLLKMMASQESHLVFDKPLQQRTLGDRNVSVRLHSMDEYPLPIQLQQQLQKQEPVYLETQDNVKVHLLTRDQNILVYQYNKLAEQDDYRLSLTLIFYFLLVIILVLFLTPFVRRLMQLSDTAAKFGDGQLDVRLKVGTLWYIRDIELSFNQMANKINLLMDDIKLLAGGLSHELRTPLARIRMGLDTIVETQDEVLRAKYEARVNQQLDDMEGLLIHMLDFARLQHSLDEATPQPLDLVTALPNLVALSFDGAVELNITPQQALIHADQRYFTMAISNIIDNALKYGHSRCVVTVTQEKNEYVVAIRDDGNGIDASKAAEVFKPFVRLNRQHCTGFGIGLAFSAKIIARYRGEIFAGVCAELGGACITVKFPAL</sequence>
<evidence type="ECO:0000256" key="6">
    <source>
        <dbReference type="ARBA" id="ARBA00022679"/>
    </source>
</evidence>
<dbReference type="InterPro" id="IPR050980">
    <property type="entry name" value="2C_sensor_his_kinase"/>
</dbReference>
<evidence type="ECO:0000256" key="3">
    <source>
        <dbReference type="ARBA" id="ARBA00012438"/>
    </source>
</evidence>
<keyword evidence="9" id="KW-0067">ATP-binding</keyword>
<dbReference type="InterPro" id="IPR003660">
    <property type="entry name" value="HAMP_dom"/>
</dbReference>
<dbReference type="Proteomes" id="UP000031327">
    <property type="component" value="Unassembled WGS sequence"/>
</dbReference>
<dbReference type="SUPFAM" id="SSF55874">
    <property type="entry name" value="ATPase domain of HSP90 chaperone/DNA topoisomerase II/histidine kinase"/>
    <property type="match status" value="1"/>
</dbReference>
<evidence type="ECO:0000313" key="14">
    <source>
        <dbReference type="Proteomes" id="UP000031327"/>
    </source>
</evidence>
<dbReference type="EMBL" id="JWIC01000007">
    <property type="protein sequence ID" value="KID55930.1"/>
    <property type="molecule type" value="Genomic_DNA"/>
</dbReference>
<dbReference type="PROSITE" id="PS50885">
    <property type="entry name" value="HAMP"/>
    <property type="match status" value="1"/>
</dbReference>
<protein>
    <recommendedName>
        <fullName evidence="3">histidine kinase</fullName>
        <ecNumber evidence="3">2.7.13.3</ecNumber>
    </recommendedName>
</protein>
<evidence type="ECO:0000256" key="7">
    <source>
        <dbReference type="ARBA" id="ARBA00022741"/>
    </source>
</evidence>
<evidence type="ECO:0000256" key="2">
    <source>
        <dbReference type="ARBA" id="ARBA00004651"/>
    </source>
</evidence>
<dbReference type="CDD" id="cd06225">
    <property type="entry name" value="HAMP"/>
    <property type="match status" value="1"/>
</dbReference>
<organism evidence="13 14">
    <name type="scientific">Pseudoalteromonas luteoviolacea</name>
    <dbReference type="NCBI Taxonomy" id="43657"/>
    <lineage>
        <taxon>Bacteria</taxon>
        <taxon>Pseudomonadati</taxon>
        <taxon>Pseudomonadota</taxon>
        <taxon>Gammaproteobacteria</taxon>
        <taxon>Alteromonadales</taxon>
        <taxon>Pseudoalteromonadaceae</taxon>
        <taxon>Pseudoalteromonas</taxon>
    </lineage>
</organism>
<keyword evidence="10" id="KW-1133">Transmembrane helix</keyword>
<evidence type="ECO:0000256" key="10">
    <source>
        <dbReference type="SAM" id="Phobius"/>
    </source>
</evidence>
<dbReference type="GO" id="GO:0000155">
    <property type="term" value="F:phosphorelay sensor kinase activity"/>
    <property type="evidence" value="ECO:0007669"/>
    <property type="project" value="InterPro"/>
</dbReference>
<reference evidence="13 14" key="1">
    <citation type="submission" date="2014-12" db="EMBL/GenBank/DDBJ databases">
        <title>Draft Genome Sequence of Pseudoalteromonas luteoviolacea HI1.</title>
        <authorList>
            <person name="Asahina A.Y."/>
            <person name="Hadfield M.G."/>
        </authorList>
    </citation>
    <scope>NUCLEOTIDE SEQUENCE [LARGE SCALE GENOMIC DNA]</scope>
    <source>
        <strain evidence="13 14">HI1</strain>
    </source>
</reference>
<feature type="domain" description="HAMP" evidence="12">
    <location>
        <begin position="154"/>
        <end position="206"/>
    </location>
</feature>
<dbReference type="OrthoDB" id="9804645at2"/>
<dbReference type="Pfam" id="PF02518">
    <property type="entry name" value="HATPase_c"/>
    <property type="match status" value="1"/>
</dbReference>
<evidence type="ECO:0000256" key="8">
    <source>
        <dbReference type="ARBA" id="ARBA00022777"/>
    </source>
</evidence>
<dbReference type="InterPro" id="IPR003594">
    <property type="entry name" value="HATPase_dom"/>
</dbReference>
<dbReference type="Pfam" id="PF00512">
    <property type="entry name" value="HisKA"/>
    <property type="match status" value="1"/>
</dbReference>
<dbReference type="PRINTS" id="PR00344">
    <property type="entry name" value="BCTRLSENSOR"/>
</dbReference>
<dbReference type="SMART" id="SM00388">
    <property type="entry name" value="HisKA"/>
    <property type="match status" value="1"/>
</dbReference>
<comment type="catalytic activity">
    <reaction evidence="1">
        <text>ATP + protein L-histidine = ADP + protein N-phospho-L-histidine.</text>
        <dbReference type="EC" id="2.7.13.3"/>
    </reaction>
</comment>
<dbReference type="GO" id="GO:0005524">
    <property type="term" value="F:ATP binding"/>
    <property type="evidence" value="ECO:0007669"/>
    <property type="project" value="UniProtKB-KW"/>
</dbReference>
<keyword evidence="10" id="KW-0472">Membrane</keyword>
<keyword evidence="10" id="KW-0812">Transmembrane</keyword>
<evidence type="ECO:0000259" key="11">
    <source>
        <dbReference type="PROSITE" id="PS50109"/>
    </source>
</evidence>
<dbReference type="RefSeq" id="WP_039610502.1">
    <property type="nucleotide sequence ID" value="NZ_JWIC01000007.1"/>
</dbReference>
<dbReference type="Gene3D" id="6.10.340.10">
    <property type="match status" value="1"/>
</dbReference>
<keyword evidence="5" id="KW-0597">Phosphoprotein</keyword>
<dbReference type="InterPro" id="IPR004358">
    <property type="entry name" value="Sig_transdc_His_kin-like_C"/>
</dbReference>
<dbReference type="Gene3D" id="1.10.287.130">
    <property type="match status" value="1"/>
</dbReference>
<feature type="transmembrane region" description="Helical" evidence="10">
    <location>
        <begin position="133"/>
        <end position="153"/>
    </location>
</feature>
<dbReference type="PROSITE" id="PS50109">
    <property type="entry name" value="HIS_KIN"/>
    <property type="match status" value="1"/>
</dbReference>
<dbReference type="EC" id="2.7.13.3" evidence="3"/>
<evidence type="ECO:0000256" key="1">
    <source>
        <dbReference type="ARBA" id="ARBA00000085"/>
    </source>
</evidence>
<accession>A0A0C1Q8Z4</accession>
<evidence type="ECO:0000256" key="5">
    <source>
        <dbReference type="ARBA" id="ARBA00022553"/>
    </source>
</evidence>
<dbReference type="PANTHER" id="PTHR44936">
    <property type="entry name" value="SENSOR PROTEIN CREC"/>
    <property type="match status" value="1"/>
</dbReference>
<keyword evidence="7" id="KW-0547">Nucleotide-binding</keyword>
<keyword evidence="6" id="KW-0808">Transferase</keyword>
<dbReference type="CDD" id="cd00075">
    <property type="entry name" value="HATPase"/>
    <property type="match status" value="1"/>
</dbReference>
<dbReference type="InterPro" id="IPR003661">
    <property type="entry name" value="HisK_dim/P_dom"/>
</dbReference>
<dbReference type="SUPFAM" id="SSF47384">
    <property type="entry name" value="Homodimeric domain of signal transducing histidine kinase"/>
    <property type="match status" value="1"/>
</dbReference>
<keyword evidence="8" id="KW-0418">Kinase</keyword>
<dbReference type="PANTHER" id="PTHR44936:SF10">
    <property type="entry name" value="SENSOR PROTEIN RSTB"/>
    <property type="match status" value="1"/>
</dbReference>
<dbReference type="GO" id="GO:0005886">
    <property type="term" value="C:plasma membrane"/>
    <property type="evidence" value="ECO:0007669"/>
    <property type="project" value="UniProtKB-SubCell"/>
</dbReference>
<evidence type="ECO:0000313" key="13">
    <source>
        <dbReference type="EMBL" id="KID55930.1"/>
    </source>
</evidence>
<dbReference type="InterPro" id="IPR036097">
    <property type="entry name" value="HisK_dim/P_sf"/>
</dbReference>
<comment type="caution">
    <text evidence="13">The sequence shown here is derived from an EMBL/GenBank/DDBJ whole genome shotgun (WGS) entry which is preliminary data.</text>
</comment>
<dbReference type="InterPro" id="IPR036890">
    <property type="entry name" value="HATPase_C_sf"/>
</dbReference>